<comment type="caution">
    <text evidence="9">The sequence shown here is derived from an EMBL/GenBank/DDBJ whole genome shotgun (WGS) entry which is preliminary data.</text>
</comment>
<dbReference type="SMART" id="SM00389">
    <property type="entry name" value="HOX"/>
    <property type="match status" value="1"/>
</dbReference>
<feature type="DNA-binding region" description="Homeobox" evidence="5">
    <location>
        <begin position="167"/>
        <end position="226"/>
    </location>
</feature>
<evidence type="ECO:0000256" key="2">
    <source>
        <dbReference type="ARBA" id="ARBA00023125"/>
    </source>
</evidence>
<comment type="subcellular location">
    <subcellularLocation>
        <location evidence="1 5 6">Nucleus</location>
    </subcellularLocation>
</comment>
<evidence type="ECO:0000313" key="9">
    <source>
        <dbReference type="EMBL" id="TGZ36853.1"/>
    </source>
</evidence>
<dbReference type="InterPro" id="IPR001356">
    <property type="entry name" value="HD"/>
</dbReference>
<keyword evidence="4 5" id="KW-0539">Nucleus</keyword>
<dbReference type="SUPFAM" id="SSF46689">
    <property type="entry name" value="Homeodomain-like"/>
    <property type="match status" value="1"/>
</dbReference>
<dbReference type="Gene3D" id="1.10.10.60">
    <property type="entry name" value="Homeodomain-like"/>
    <property type="match status" value="1"/>
</dbReference>
<dbReference type="EMBL" id="SJOL01013156">
    <property type="protein sequence ID" value="TGZ36853.1"/>
    <property type="molecule type" value="Genomic_DNA"/>
</dbReference>
<dbReference type="Proteomes" id="UP000308267">
    <property type="component" value="Unassembled WGS sequence"/>
</dbReference>
<dbReference type="OrthoDB" id="6159439at2759"/>
<feature type="region of interest" description="Disordered" evidence="7">
    <location>
        <begin position="75"/>
        <end position="117"/>
    </location>
</feature>
<accession>A0A4S2JLN6</accession>
<dbReference type="PROSITE" id="PS50071">
    <property type="entry name" value="HOMEOBOX_2"/>
    <property type="match status" value="1"/>
</dbReference>
<dbReference type="GO" id="GO:0000977">
    <property type="term" value="F:RNA polymerase II transcription regulatory region sequence-specific DNA binding"/>
    <property type="evidence" value="ECO:0007669"/>
    <property type="project" value="TreeGrafter"/>
</dbReference>
<reference evidence="9 10" key="1">
    <citation type="journal article" date="2019" name="BMC Genomics">
        <title>New insights from Opisthorchis felineus genome: update on genomics of the epidemiologically important liver flukes.</title>
        <authorList>
            <person name="Ershov N.I."/>
            <person name="Mordvinov V.A."/>
            <person name="Prokhortchouk E.B."/>
            <person name="Pakharukova M.Y."/>
            <person name="Gunbin K.V."/>
            <person name="Ustyantsev K."/>
            <person name="Genaev M.A."/>
            <person name="Blinov A.G."/>
            <person name="Mazur A."/>
            <person name="Boulygina E."/>
            <person name="Tsygankova S."/>
            <person name="Khrameeva E."/>
            <person name="Chekanov N."/>
            <person name="Fan G."/>
            <person name="Xiao A."/>
            <person name="Zhang H."/>
            <person name="Xu X."/>
            <person name="Yang H."/>
            <person name="Solovyev V."/>
            <person name="Lee S.M."/>
            <person name="Liu X."/>
            <person name="Afonnikov D.A."/>
            <person name="Skryabin K.G."/>
        </authorList>
    </citation>
    <scope>NUCLEOTIDE SEQUENCE [LARGE SCALE GENOMIC DNA]</scope>
    <source>
        <strain evidence="9">AK-0245</strain>
        <tissue evidence="9">Whole organism</tissue>
    </source>
</reference>
<name>A0A4S2JLN6_OPIFE</name>
<dbReference type="Pfam" id="PF00046">
    <property type="entry name" value="Homeodomain"/>
    <property type="match status" value="1"/>
</dbReference>
<dbReference type="AlphaFoldDB" id="A0A4S2JLN6"/>
<feature type="compositionally biased region" description="Low complexity" evidence="7">
    <location>
        <begin position="84"/>
        <end position="102"/>
    </location>
</feature>
<keyword evidence="3 5" id="KW-0371">Homeobox</keyword>
<evidence type="ECO:0000259" key="8">
    <source>
        <dbReference type="PROSITE" id="PS50071"/>
    </source>
</evidence>
<dbReference type="PROSITE" id="PS00027">
    <property type="entry name" value="HOMEOBOX_1"/>
    <property type="match status" value="1"/>
</dbReference>
<evidence type="ECO:0000313" key="10">
    <source>
        <dbReference type="Proteomes" id="UP000308267"/>
    </source>
</evidence>
<feature type="compositionally biased region" description="Polar residues" evidence="7">
    <location>
        <begin position="103"/>
        <end position="117"/>
    </location>
</feature>
<dbReference type="GO" id="GO:0000981">
    <property type="term" value="F:DNA-binding transcription factor activity, RNA polymerase II-specific"/>
    <property type="evidence" value="ECO:0007669"/>
    <property type="project" value="InterPro"/>
</dbReference>
<evidence type="ECO:0000256" key="1">
    <source>
        <dbReference type="ARBA" id="ARBA00004123"/>
    </source>
</evidence>
<dbReference type="InterPro" id="IPR017970">
    <property type="entry name" value="Homeobox_CS"/>
</dbReference>
<dbReference type="InterPro" id="IPR009057">
    <property type="entry name" value="Homeodomain-like_sf"/>
</dbReference>
<evidence type="ECO:0000256" key="3">
    <source>
        <dbReference type="ARBA" id="ARBA00023155"/>
    </source>
</evidence>
<keyword evidence="10" id="KW-1185">Reference proteome</keyword>
<dbReference type="PANTHER" id="PTHR24329">
    <property type="entry name" value="HOMEOBOX PROTEIN ARISTALESS"/>
    <property type="match status" value="1"/>
</dbReference>
<organism evidence="9 10">
    <name type="scientific">Opisthorchis felineus</name>
    <dbReference type="NCBI Taxonomy" id="147828"/>
    <lineage>
        <taxon>Eukaryota</taxon>
        <taxon>Metazoa</taxon>
        <taxon>Spiralia</taxon>
        <taxon>Lophotrochozoa</taxon>
        <taxon>Platyhelminthes</taxon>
        <taxon>Trematoda</taxon>
        <taxon>Digenea</taxon>
        <taxon>Opisthorchiida</taxon>
        <taxon>Opisthorchiata</taxon>
        <taxon>Opisthorchiidae</taxon>
        <taxon>Opisthorchis</taxon>
    </lineage>
</organism>
<gene>
    <name evidence="9" type="ORF">CRM22_011394</name>
</gene>
<proteinExistence type="predicted"/>
<dbReference type="CDD" id="cd00086">
    <property type="entry name" value="homeodomain"/>
    <property type="match status" value="1"/>
</dbReference>
<protein>
    <recommendedName>
        <fullName evidence="8">Homeobox domain-containing protein</fullName>
    </recommendedName>
</protein>
<evidence type="ECO:0000256" key="4">
    <source>
        <dbReference type="ARBA" id="ARBA00023242"/>
    </source>
</evidence>
<dbReference type="GO" id="GO:0005634">
    <property type="term" value="C:nucleus"/>
    <property type="evidence" value="ECO:0007669"/>
    <property type="project" value="UniProtKB-SubCell"/>
</dbReference>
<dbReference type="FunFam" id="1.10.10.60:FF:000679">
    <property type="entry name" value="Homeobox protein aristaless"/>
    <property type="match status" value="1"/>
</dbReference>
<evidence type="ECO:0000256" key="5">
    <source>
        <dbReference type="PROSITE-ProRule" id="PRU00108"/>
    </source>
</evidence>
<dbReference type="STRING" id="147828.A0A4S2JLN6"/>
<sequence length="325" mass="36207">MSFMIARLLDTTRVHEPAQDVTDHHRSLLDCTLDTIRTQSSSAPGQCDLLHPLSAAELLQERKLSTDDEIYQNSAKNTSGLMGSSQSSPSSSSSTLPSPTTSITWVQNSQPGESVSSHYYENATGKIEYLTEQTNWLKKLADNADSSFLDRLGFTGTGTYRAVAHRPRRLRTTFTTYQLHALENAFLINPYPDVAVRDHLASKLNLSDGRVQVWFQNRRAKHRKNERIRITSAKLLKGLENLSHTSPQLVSPPFRPTVPSLSIPVTTSDLLKPNWPQPSIRCNSVAMDLSANLRSSCYSHYAPITLEAMLTLLSEPQIRTESSVL</sequence>
<keyword evidence="2 5" id="KW-0238">DNA-binding</keyword>
<dbReference type="PANTHER" id="PTHR24329:SF543">
    <property type="entry name" value="FI01017P-RELATED"/>
    <property type="match status" value="1"/>
</dbReference>
<feature type="domain" description="Homeobox" evidence="8">
    <location>
        <begin position="165"/>
        <end position="225"/>
    </location>
</feature>
<evidence type="ECO:0000256" key="7">
    <source>
        <dbReference type="SAM" id="MobiDB-lite"/>
    </source>
</evidence>
<dbReference type="InterPro" id="IPR050649">
    <property type="entry name" value="Paired_Homeobox_TFs"/>
</dbReference>
<evidence type="ECO:0000256" key="6">
    <source>
        <dbReference type="RuleBase" id="RU000682"/>
    </source>
</evidence>